<gene>
    <name evidence="1" type="ORF">I303_03271</name>
    <name evidence="2" type="ORF">I303_103248</name>
</gene>
<proteinExistence type="predicted"/>
<dbReference type="Proteomes" id="UP000078595">
    <property type="component" value="Chromosome 3"/>
</dbReference>
<keyword evidence="3" id="KW-1185">Reference proteome</keyword>
<dbReference type="RefSeq" id="XP_018265088.1">
    <property type="nucleotide sequence ID" value="XM_018406594.1"/>
</dbReference>
<reference evidence="2" key="2">
    <citation type="submission" date="2013-07" db="EMBL/GenBank/DDBJ databases">
        <authorList>
            <consortium name="The Broad Institute Genome Sequencing Platform"/>
            <person name="Cuomo C."/>
            <person name="Litvintseva A."/>
            <person name="Chen Y."/>
            <person name="Heitman J."/>
            <person name="Sun S."/>
            <person name="Springer D."/>
            <person name="Dromer F."/>
            <person name="Young S.K."/>
            <person name="Zeng Q."/>
            <person name="Gargeya S."/>
            <person name="Fitzgerald M."/>
            <person name="Abouelleil A."/>
            <person name="Alvarado L."/>
            <person name="Berlin A.M."/>
            <person name="Chapman S.B."/>
            <person name="Dewar J."/>
            <person name="Goldberg J."/>
            <person name="Griggs A."/>
            <person name="Gujja S."/>
            <person name="Hansen M."/>
            <person name="Howarth C."/>
            <person name="Imamovic A."/>
            <person name="Larimer J."/>
            <person name="McCowan C."/>
            <person name="Murphy C."/>
            <person name="Pearson M."/>
            <person name="Priest M."/>
            <person name="Roberts A."/>
            <person name="Saif S."/>
            <person name="Shea T."/>
            <person name="Sykes S."/>
            <person name="Wortman J."/>
            <person name="Nusbaum C."/>
            <person name="Birren B."/>
        </authorList>
    </citation>
    <scope>NUCLEOTIDE SEQUENCE</scope>
    <source>
        <strain evidence="2">CBS 10117</strain>
    </source>
</reference>
<dbReference type="EMBL" id="CP144532">
    <property type="protein sequence ID" value="WWC60673.1"/>
    <property type="molecule type" value="Genomic_DNA"/>
</dbReference>
<reference evidence="1" key="1">
    <citation type="submission" date="2013-07" db="EMBL/GenBank/DDBJ databases">
        <title>The Genome Sequence of Cryptococcus dejecticola CBS10117.</title>
        <authorList>
            <consortium name="The Broad Institute Genome Sequencing Platform"/>
            <person name="Cuomo C."/>
            <person name="Litvintseva A."/>
            <person name="Chen Y."/>
            <person name="Heitman J."/>
            <person name="Sun S."/>
            <person name="Springer D."/>
            <person name="Dromer F."/>
            <person name="Young S.K."/>
            <person name="Zeng Q."/>
            <person name="Gargeya S."/>
            <person name="Fitzgerald M."/>
            <person name="Abouelleil A."/>
            <person name="Alvarado L."/>
            <person name="Berlin A.M."/>
            <person name="Chapman S.B."/>
            <person name="Dewar J."/>
            <person name="Goldberg J."/>
            <person name="Griggs A."/>
            <person name="Gujja S."/>
            <person name="Hansen M."/>
            <person name="Howarth C."/>
            <person name="Imamovic A."/>
            <person name="Larimer J."/>
            <person name="McCowan C."/>
            <person name="Murphy C."/>
            <person name="Pearson M."/>
            <person name="Priest M."/>
            <person name="Roberts A."/>
            <person name="Saif S."/>
            <person name="Shea T."/>
            <person name="Sykes S."/>
            <person name="Wortman J."/>
            <person name="Nusbaum C."/>
            <person name="Birren B."/>
        </authorList>
    </citation>
    <scope>NUCLEOTIDE SEQUENCE [LARGE SCALE GENOMIC DNA]</scope>
    <source>
        <strain evidence="1">CBS 10117</strain>
    </source>
</reference>
<evidence type="ECO:0000313" key="2">
    <source>
        <dbReference type="EMBL" id="WWC60673.1"/>
    </source>
</evidence>
<evidence type="ECO:0000313" key="3">
    <source>
        <dbReference type="Proteomes" id="UP000078595"/>
    </source>
</evidence>
<dbReference type="GeneID" id="28966970"/>
<reference evidence="2" key="3">
    <citation type="submission" date="2024-02" db="EMBL/GenBank/DDBJ databases">
        <title>Comparative genomics of Cryptococcus and Kwoniella reveals pathogenesis evolution and contrasting modes of karyotype evolution via chromosome fusion or intercentromeric recombination.</title>
        <authorList>
            <person name="Coelho M.A."/>
            <person name="David-Palma M."/>
            <person name="Shea T."/>
            <person name="Bowers K."/>
            <person name="McGinley-Smith S."/>
            <person name="Mohammad A.W."/>
            <person name="Gnirke A."/>
            <person name="Yurkov A.M."/>
            <person name="Nowrousian M."/>
            <person name="Sun S."/>
            <person name="Cuomo C.A."/>
            <person name="Heitman J."/>
        </authorList>
    </citation>
    <scope>NUCLEOTIDE SEQUENCE</scope>
    <source>
        <strain evidence="2">CBS 10117</strain>
    </source>
</reference>
<accession>A0A1A6AAZ7</accession>
<name>A0A1A6AAZ7_9TREE</name>
<organism evidence="1">
    <name type="scientific">Kwoniella dejecticola CBS 10117</name>
    <dbReference type="NCBI Taxonomy" id="1296121"/>
    <lineage>
        <taxon>Eukaryota</taxon>
        <taxon>Fungi</taxon>
        <taxon>Dikarya</taxon>
        <taxon>Basidiomycota</taxon>
        <taxon>Agaricomycotina</taxon>
        <taxon>Tremellomycetes</taxon>
        <taxon>Tremellales</taxon>
        <taxon>Cryptococcaceae</taxon>
        <taxon>Kwoniella</taxon>
    </lineage>
</organism>
<dbReference type="VEuPathDB" id="FungiDB:I303_03271"/>
<sequence>MSSDIAQGALRMALEGLLDQVTSDAINTPFDRFGNTIASREPAPRARWKEILERYTDPRDNARCEQMTSNCAYSSAINVAVSITEPKPTNTRPGVYDRQGVVRYYCTATSGVGVPSSEALNEQVGYVVPDDFVRALAHPTQGENGVTSQGTISLVEGEWN</sequence>
<dbReference type="AlphaFoldDB" id="A0A1A6AAZ7"/>
<protein>
    <submittedName>
        <fullName evidence="1">Uncharacterized protein</fullName>
    </submittedName>
</protein>
<dbReference type="KEGG" id="kdj:28966970"/>
<dbReference type="EMBL" id="KI894029">
    <property type="protein sequence ID" value="OBR87246.1"/>
    <property type="molecule type" value="Genomic_DNA"/>
</dbReference>
<evidence type="ECO:0000313" key="1">
    <source>
        <dbReference type="EMBL" id="OBR87246.1"/>
    </source>
</evidence>